<comment type="caution">
    <text evidence="1">The sequence shown here is derived from an EMBL/GenBank/DDBJ whole genome shotgun (WGS) entry which is preliminary data.</text>
</comment>
<proteinExistence type="predicted"/>
<gene>
    <name evidence="1" type="ORF">QAD02_001219</name>
</gene>
<name>A0ACC2NK70_9HYME</name>
<dbReference type="EMBL" id="CM056743">
    <property type="protein sequence ID" value="KAJ8669960.1"/>
    <property type="molecule type" value="Genomic_DNA"/>
</dbReference>
<organism evidence="1 2">
    <name type="scientific">Eretmocerus hayati</name>
    <dbReference type="NCBI Taxonomy" id="131215"/>
    <lineage>
        <taxon>Eukaryota</taxon>
        <taxon>Metazoa</taxon>
        <taxon>Ecdysozoa</taxon>
        <taxon>Arthropoda</taxon>
        <taxon>Hexapoda</taxon>
        <taxon>Insecta</taxon>
        <taxon>Pterygota</taxon>
        <taxon>Neoptera</taxon>
        <taxon>Endopterygota</taxon>
        <taxon>Hymenoptera</taxon>
        <taxon>Apocrita</taxon>
        <taxon>Proctotrupomorpha</taxon>
        <taxon>Chalcidoidea</taxon>
        <taxon>Aphelinidae</taxon>
        <taxon>Aphelininae</taxon>
        <taxon>Eretmocerus</taxon>
    </lineage>
</organism>
<protein>
    <submittedName>
        <fullName evidence="1">Uncharacterized protein</fullName>
    </submittedName>
</protein>
<accession>A0ACC2NK70</accession>
<evidence type="ECO:0000313" key="2">
    <source>
        <dbReference type="Proteomes" id="UP001239111"/>
    </source>
</evidence>
<evidence type="ECO:0000313" key="1">
    <source>
        <dbReference type="EMBL" id="KAJ8669960.1"/>
    </source>
</evidence>
<dbReference type="Proteomes" id="UP001239111">
    <property type="component" value="Chromosome 3"/>
</dbReference>
<sequence length="375" mass="42733">MPQRRRSRRIKRLQSAAKKESIPESKSQLEQVGSQVGVEDESSCEQNHTNGDGYHRMRLDQSETFGRVNLIRLDEQVDIDAELHSSITSQISRTSSVSTLYEFSLRLSSDDESTESITETSSRSTEPNDTAPRRGPGPKRSKTGVKRVDHLLLANAGNAQELDISSPAVSKSKKTNVRPRESSCTRTLSNPLSREYRRNQIRSSMSDPLSREYRRNQIRSSMSDDEIIDVVTIQPDISIIKQEDEVIIIENPLRNIDSSRTISKTRFQIKVFVKNLTNASDEDIEIRKFEARLNGPLILHQLHVKIRSIFPNLVGKNFTLQWKDSKGDMITVSSREELVIALRDMQNDAELAFYVRVLKSTTTEEIYIDRDQPTV</sequence>
<reference evidence="1" key="1">
    <citation type="submission" date="2023-04" db="EMBL/GenBank/DDBJ databases">
        <title>A chromosome-level genome assembly of the parasitoid wasp Eretmocerus hayati.</title>
        <authorList>
            <person name="Zhong Y."/>
            <person name="Liu S."/>
            <person name="Liu Y."/>
        </authorList>
    </citation>
    <scope>NUCLEOTIDE SEQUENCE</scope>
    <source>
        <strain evidence="1">ZJU_SS_LIU_2023</strain>
    </source>
</reference>
<keyword evidence="2" id="KW-1185">Reference proteome</keyword>